<sequence>MGRKNRQRKPEPFKCCETCANMQPIGEGDHICDACCSHDGSPTALVLESYIPADDYFICGGSRWTPQ</sequence>
<organism evidence="1">
    <name type="scientific">Siphoviridae sp. ct0hG5</name>
    <dbReference type="NCBI Taxonomy" id="2826269"/>
    <lineage>
        <taxon>Viruses</taxon>
        <taxon>Duplodnaviria</taxon>
        <taxon>Heunggongvirae</taxon>
        <taxon>Uroviricota</taxon>
        <taxon>Caudoviricetes</taxon>
    </lineage>
</organism>
<dbReference type="EMBL" id="BK015677">
    <property type="protein sequence ID" value="DAE19569.1"/>
    <property type="molecule type" value="Genomic_DNA"/>
</dbReference>
<accession>A0A8S5QL81</accession>
<name>A0A8S5QL81_9CAUD</name>
<evidence type="ECO:0000313" key="1">
    <source>
        <dbReference type="EMBL" id="DAE19569.1"/>
    </source>
</evidence>
<protein>
    <submittedName>
        <fullName evidence="1">Insulin-like 3 A chain, Insulin-like, Cleavage on pair of</fullName>
    </submittedName>
</protein>
<reference evidence="1" key="1">
    <citation type="journal article" date="2021" name="Proc. Natl. Acad. Sci. U.S.A.">
        <title>A Catalog of Tens of Thousands of Viruses from Human Metagenomes Reveals Hidden Associations with Chronic Diseases.</title>
        <authorList>
            <person name="Tisza M.J."/>
            <person name="Buck C.B."/>
        </authorList>
    </citation>
    <scope>NUCLEOTIDE SEQUENCE</scope>
    <source>
        <strain evidence="1">Ct0hG5</strain>
    </source>
</reference>
<proteinExistence type="predicted"/>